<dbReference type="EMBL" id="CM023484">
    <property type="protein sequence ID" value="KAH6934517.1"/>
    <property type="molecule type" value="Genomic_DNA"/>
</dbReference>
<evidence type="ECO:0000313" key="2">
    <source>
        <dbReference type="Proteomes" id="UP000821845"/>
    </source>
</evidence>
<proteinExistence type="predicted"/>
<protein>
    <submittedName>
        <fullName evidence="1">Uncharacterized protein</fullName>
    </submittedName>
</protein>
<name>A0ACB7SH52_HYAAI</name>
<gene>
    <name evidence="1" type="ORF">HPB50_024743</name>
</gene>
<evidence type="ECO:0000313" key="1">
    <source>
        <dbReference type="EMBL" id="KAH6934517.1"/>
    </source>
</evidence>
<reference evidence="1" key="1">
    <citation type="submission" date="2020-05" db="EMBL/GenBank/DDBJ databases">
        <title>Large-scale comparative analyses of tick genomes elucidate their genetic diversity and vector capacities.</title>
        <authorList>
            <person name="Jia N."/>
            <person name="Wang J."/>
            <person name="Shi W."/>
            <person name="Du L."/>
            <person name="Sun Y."/>
            <person name="Zhan W."/>
            <person name="Jiang J."/>
            <person name="Wang Q."/>
            <person name="Zhang B."/>
            <person name="Ji P."/>
            <person name="Sakyi L.B."/>
            <person name="Cui X."/>
            <person name="Yuan T."/>
            <person name="Jiang B."/>
            <person name="Yang W."/>
            <person name="Lam T.T.-Y."/>
            <person name="Chang Q."/>
            <person name="Ding S."/>
            <person name="Wang X."/>
            <person name="Zhu J."/>
            <person name="Ruan X."/>
            <person name="Zhao L."/>
            <person name="Wei J."/>
            <person name="Que T."/>
            <person name="Du C."/>
            <person name="Cheng J."/>
            <person name="Dai P."/>
            <person name="Han X."/>
            <person name="Huang E."/>
            <person name="Gao Y."/>
            <person name="Liu J."/>
            <person name="Shao H."/>
            <person name="Ye R."/>
            <person name="Li L."/>
            <person name="Wei W."/>
            <person name="Wang X."/>
            <person name="Wang C."/>
            <person name="Yang T."/>
            <person name="Huo Q."/>
            <person name="Li W."/>
            <person name="Guo W."/>
            <person name="Chen H."/>
            <person name="Zhou L."/>
            <person name="Ni X."/>
            <person name="Tian J."/>
            <person name="Zhou Y."/>
            <person name="Sheng Y."/>
            <person name="Liu T."/>
            <person name="Pan Y."/>
            <person name="Xia L."/>
            <person name="Li J."/>
            <person name="Zhao F."/>
            <person name="Cao W."/>
        </authorList>
    </citation>
    <scope>NUCLEOTIDE SEQUENCE</scope>
    <source>
        <strain evidence="1">Hyas-2018</strain>
    </source>
</reference>
<dbReference type="Proteomes" id="UP000821845">
    <property type="component" value="Chromosome 4"/>
</dbReference>
<accession>A0ACB7SH52</accession>
<organism evidence="1 2">
    <name type="scientific">Hyalomma asiaticum</name>
    <name type="common">Tick</name>
    <dbReference type="NCBI Taxonomy" id="266040"/>
    <lineage>
        <taxon>Eukaryota</taxon>
        <taxon>Metazoa</taxon>
        <taxon>Ecdysozoa</taxon>
        <taxon>Arthropoda</taxon>
        <taxon>Chelicerata</taxon>
        <taxon>Arachnida</taxon>
        <taxon>Acari</taxon>
        <taxon>Parasitiformes</taxon>
        <taxon>Ixodida</taxon>
        <taxon>Ixodoidea</taxon>
        <taxon>Ixodidae</taxon>
        <taxon>Hyalomminae</taxon>
        <taxon>Hyalomma</taxon>
    </lineage>
</organism>
<keyword evidence="2" id="KW-1185">Reference proteome</keyword>
<comment type="caution">
    <text evidence="1">The sequence shown here is derived from an EMBL/GenBank/DDBJ whole genome shotgun (WGS) entry which is preliminary data.</text>
</comment>
<sequence>MPRTAAADEGHREGRDEEEEDRAPLPPEPVTGLWAPAQRHWPLLHAPPGACAGGRRISSGGGAGRHIREKRTTACWEKELPFPLAKLSDPEEAPGRLARPSVPEGRSRWGVHQHDAGWFSWVEKDRWLAPRCSLEKRGSNSCATWARYNMQPEARCTVRREGVAASKQQSSIEKENYSRQTKLCGSSSRDQDRIYDQEKLLYTCSLKTAARNAPRHLFFVLPHAHKAVVLLTGAQTTVHLSRDAVLKSWLLQKTKAYRAAIHQTPALINEPSGEQKRARHQHRDVLRLRKNFVHMQSNDVASNRIRRWCSVLDGELCSTAEEQQLEAISA</sequence>